<proteinExistence type="predicted"/>
<protein>
    <submittedName>
        <fullName evidence="1">Uncharacterized protein</fullName>
    </submittedName>
</protein>
<organism evidence="1">
    <name type="scientific">hydrothermal vent metagenome</name>
    <dbReference type="NCBI Taxonomy" id="652676"/>
    <lineage>
        <taxon>unclassified sequences</taxon>
        <taxon>metagenomes</taxon>
        <taxon>ecological metagenomes</taxon>
    </lineage>
</organism>
<evidence type="ECO:0000313" key="1">
    <source>
        <dbReference type="EMBL" id="SFV90218.1"/>
    </source>
</evidence>
<dbReference type="EMBL" id="FPIB01000011">
    <property type="protein sequence ID" value="SFV90218.1"/>
    <property type="molecule type" value="Genomic_DNA"/>
</dbReference>
<name>A0A1W1E8G6_9ZZZZ</name>
<gene>
    <name evidence="1" type="ORF">MNB_SV-4-301</name>
</gene>
<accession>A0A1W1E8G6</accession>
<dbReference type="AlphaFoldDB" id="A0A1W1E8G6"/>
<sequence>MYPMKKKERLYISDLLEDPAFTYPSYYTLSSAMMKNEMLHSAITALHSYDFSYYETPKSFDDIFKMFDSGTFPIFKEKYIVGFFGRKMMYLESNGWKGMPATEALFKLENWLVC</sequence>
<reference evidence="1" key="1">
    <citation type="submission" date="2016-10" db="EMBL/GenBank/DDBJ databases">
        <authorList>
            <person name="de Groot N.N."/>
        </authorList>
    </citation>
    <scope>NUCLEOTIDE SEQUENCE</scope>
</reference>